<keyword evidence="1" id="KW-0472">Membrane</keyword>
<dbReference type="AlphaFoldDB" id="A0A7M1AYW6"/>
<dbReference type="KEGG" id="ssei:FJR45_01460"/>
<evidence type="ECO:0000313" key="2">
    <source>
        <dbReference type="EMBL" id="QOP42687.1"/>
    </source>
</evidence>
<protein>
    <submittedName>
        <fullName evidence="2">DUF2628 domain-containing protein</fullName>
    </submittedName>
</protein>
<feature type="transmembrane region" description="Helical" evidence="1">
    <location>
        <begin position="66"/>
        <end position="99"/>
    </location>
</feature>
<evidence type="ECO:0000313" key="3">
    <source>
        <dbReference type="Proteomes" id="UP000593719"/>
    </source>
</evidence>
<gene>
    <name evidence="2" type="ORF">FJR45_01460</name>
</gene>
<keyword evidence="3" id="KW-1185">Reference proteome</keyword>
<keyword evidence="1" id="KW-1133">Transmembrane helix</keyword>
<proteinExistence type="predicted"/>
<keyword evidence="1" id="KW-0812">Transmembrane</keyword>
<organism evidence="2 3">
    <name type="scientific">Sulfurimonas sediminis</name>
    <dbReference type="NCBI Taxonomy" id="2590020"/>
    <lineage>
        <taxon>Bacteria</taxon>
        <taxon>Pseudomonadati</taxon>
        <taxon>Campylobacterota</taxon>
        <taxon>Epsilonproteobacteria</taxon>
        <taxon>Campylobacterales</taxon>
        <taxon>Sulfurimonadaceae</taxon>
        <taxon>Sulfurimonas</taxon>
    </lineage>
</organism>
<accession>A0A7M1AYW6</accession>
<name>A0A7M1AYW6_9BACT</name>
<dbReference type="Proteomes" id="UP000593719">
    <property type="component" value="Chromosome"/>
</dbReference>
<feature type="transmembrane region" description="Helical" evidence="1">
    <location>
        <begin position="43"/>
        <end position="59"/>
    </location>
</feature>
<feature type="transmembrane region" description="Helical" evidence="1">
    <location>
        <begin position="132"/>
        <end position="156"/>
    </location>
</feature>
<dbReference type="RefSeq" id="WP_193151042.1">
    <property type="nucleotide sequence ID" value="NZ_CP041235.1"/>
</dbReference>
<evidence type="ECO:0000256" key="1">
    <source>
        <dbReference type="SAM" id="Phobius"/>
    </source>
</evidence>
<reference evidence="2 3" key="1">
    <citation type="submission" date="2019-06" db="EMBL/GenBank/DDBJ databases">
        <title>Sulfurimonas gotlandica sp. nov., a chemoautotrophic and psychrotolerant epsilonproteobacterium isolated from a pelagic redoxcline, and an emended description of the genus Sulfurimonas.</title>
        <authorList>
            <person name="Wang S."/>
            <person name="Jiang L."/>
            <person name="Shao Z."/>
        </authorList>
    </citation>
    <scope>NUCLEOTIDE SEQUENCE [LARGE SCALE GENOMIC DNA]</scope>
    <source>
        <strain evidence="2 3">S2-6</strain>
    </source>
</reference>
<dbReference type="EMBL" id="CP041235">
    <property type="protein sequence ID" value="QOP42687.1"/>
    <property type="molecule type" value="Genomic_DNA"/>
</dbReference>
<sequence>MQPTQDEYEKAMIEAFVNKPEKTLWYQQAFSKFNINGIDTMKWVWSWWAFFGGWAFLLYRKQYLPALVLFILSLLASAVPFGGLLVAILAGCFSTYFIYKGYKQKKAEIENAISDPQKRIETMREVGGYNQWVVWVYVLFVTLLFLYMVSTMLAVASMN</sequence>